<comment type="caution">
    <text evidence="1">The sequence shown here is derived from an EMBL/GenBank/DDBJ whole genome shotgun (WGS) entry which is preliminary data.</text>
</comment>
<dbReference type="Proteomes" id="UP001148838">
    <property type="component" value="Unassembled WGS sequence"/>
</dbReference>
<protein>
    <recommendedName>
        <fullName evidence="3">Secreted protein</fullName>
    </recommendedName>
</protein>
<sequence length="76" mass="8762">MVPKRIVFSTFIRYQSLLSLVYTSLRRWDAREFAPFHTSTPLRSPVRQGCPAAPRYRLATEGFQLRFRGLAVETGS</sequence>
<evidence type="ECO:0008006" key="3">
    <source>
        <dbReference type="Google" id="ProtNLM"/>
    </source>
</evidence>
<name>A0ABQ8S9Y9_PERAM</name>
<organism evidence="1 2">
    <name type="scientific">Periplaneta americana</name>
    <name type="common">American cockroach</name>
    <name type="synonym">Blatta americana</name>
    <dbReference type="NCBI Taxonomy" id="6978"/>
    <lineage>
        <taxon>Eukaryota</taxon>
        <taxon>Metazoa</taxon>
        <taxon>Ecdysozoa</taxon>
        <taxon>Arthropoda</taxon>
        <taxon>Hexapoda</taxon>
        <taxon>Insecta</taxon>
        <taxon>Pterygota</taxon>
        <taxon>Neoptera</taxon>
        <taxon>Polyneoptera</taxon>
        <taxon>Dictyoptera</taxon>
        <taxon>Blattodea</taxon>
        <taxon>Blattoidea</taxon>
        <taxon>Blattidae</taxon>
        <taxon>Blattinae</taxon>
        <taxon>Periplaneta</taxon>
    </lineage>
</organism>
<keyword evidence="2" id="KW-1185">Reference proteome</keyword>
<accession>A0ABQ8S9Y9</accession>
<reference evidence="1 2" key="1">
    <citation type="journal article" date="2022" name="Allergy">
        <title>Genome assembly and annotation of Periplaneta americana reveal a comprehensive cockroach allergen profile.</title>
        <authorList>
            <person name="Wang L."/>
            <person name="Xiong Q."/>
            <person name="Saelim N."/>
            <person name="Wang L."/>
            <person name="Nong W."/>
            <person name="Wan A.T."/>
            <person name="Shi M."/>
            <person name="Liu X."/>
            <person name="Cao Q."/>
            <person name="Hui J.H.L."/>
            <person name="Sookrung N."/>
            <person name="Leung T.F."/>
            <person name="Tungtrongchitr A."/>
            <person name="Tsui S.K.W."/>
        </authorList>
    </citation>
    <scope>NUCLEOTIDE SEQUENCE [LARGE SCALE GENOMIC DNA]</scope>
    <source>
        <strain evidence="1">PWHHKU_190912</strain>
    </source>
</reference>
<dbReference type="EMBL" id="JAJSOF020000031">
    <property type="protein sequence ID" value="KAJ4430552.1"/>
    <property type="molecule type" value="Genomic_DNA"/>
</dbReference>
<proteinExistence type="predicted"/>
<evidence type="ECO:0000313" key="1">
    <source>
        <dbReference type="EMBL" id="KAJ4430552.1"/>
    </source>
</evidence>
<gene>
    <name evidence="1" type="ORF">ANN_19140</name>
</gene>
<evidence type="ECO:0000313" key="2">
    <source>
        <dbReference type="Proteomes" id="UP001148838"/>
    </source>
</evidence>